<dbReference type="AlphaFoldDB" id="A0A8B6EJL7"/>
<accession>A0A8B6EJL7</accession>
<comment type="caution">
    <text evidence="2">The sequence shown here is derived from an EMBL/GenBank/DDBJ whole genome shotgun (WGS) entry which is preliminary data.</text>
</comment>
<dbReference type="EMBL" id="UYJE01005141">
    <property type="protein sequence ID" value="VDI34332.1"/>
    <property type="molecule type" value="Genomic_DNA"/>
</dbReference>
<keyword evidence="1" id="KW-0175">Coiled coil</keyword>
<evidence type="ECO:0000313" key="2">
    <source>
        <dbReference type="EMBL" id="VDI34332.1"/>
    </source>
</evidence>
<dbReference type="OrthoDB" id="416119at2759"/>
<evidence type="ECO:0000256" key="1">
    <source>
        <dbReference type="SAM" id="Coils"/>
    </source>
</evidence>
<gene>
    <name evidence="2" type="ORF">MGAL_10B094575</name>
</gene>
<dbReference type="Proteomes" id="UP000596742">
    <property type="component" value="Unassembled WGS sequence"/>
</dbReference>
<dbReference type="SUPFAM" id="SSF56219">
    <property type="entry name" value="DNase I-like"/>
    <property type="match status" value="1"/>
</dbReference>
<name>A0A8B6EJL7_MYTGA</name>
<protein>
    <submittedName>
        <fullName evidence="2">Blast:LINE-1 retrotransposable element ORF2 protein</fullName>
    </submittedName>
</protein>
<feature type="coiled-coil region" evidence="1">
    <location>
        <begin position="162"/>
        <end position="196"/>
    </location>
</feature>
<keyword evidence="3" id="KW-1185">Reference proteome</keyword>
<dbReference type="Gene3D" id="3.60.10.10">
    <property type="entry name" value="Endonuclease/exonuclease/phosphatase"/>
    <property type="match status" value="1"/>
</dbReference>
<proteinExistence type="predicted"/>
<sequence length="197" mass="23316">MGGDFNDILKINDTKNKKTKNKFDKPVHGLKTLIKYFKFIDIWRDKNPTQIQYTWRRKSGLEATRIDFFLVSKECKAQIVKADIRPIILKSTDHNGISLKIRTQKVNRGKGYWKLNSSILNDRDYCCNIEKLIKYYENKEKTTENIGILWDNFKSEVRDISLDFCKRKAKQKRDKIQTFENDLNKLNIKLDQSESAD</sequence>
<organism evidence="2 3">
    <name type="scientific">Mytilus galloprovincialis</name>
    <name type="common">Mediterranean mussel</name>
    <dbReference type="NCBI Taxonomy" id="29158"/>
    <lineage>
        <taxon>Eukaryota</taxon>
        <taxon>Metazoa</taxon>
        <taxon>Spiralia</taxon>
        <taxon>Lophotrochozoa</taxon>
        <taxon>Mollusca</taxon>
        <taxon>Bivalvia</taxon>
        <taxon>Autobranchia</taxon>
        <taxon>Pteriomorphia</taxon>
        <taxon>Mytilida</taxon>
        <taxon>Mytiloidea</taxon>
        <taxon>Mytilidae</taxon>
        <taxon>Mytilinae</taxon>
        <taxon>Mytilus</taxon>
    </lineage>
</organism>
<dbReference type="InterPro" id="IPR036691">
    <property type="entry name" value="Endo/exonu/phosph_ase_sf"/>
</dbReference>
<evidence type="ECO:0000313" key="3">
    <source>
        <dbReference type="Proteomes" id="UP000596742"/>
    </source>
</evidence>
<reference evidence="2" key="1">
    <citation type="submission" date="2018-11" db="EMBL/GenBank/DDBJ databases">
        <authorList>
            <person name="Alioto T."/>
            <person name="Alioto T."/>
        </authorList>
    </citation>
    <scope>NUCLEOTIDE SEQUENCE</scope>
</reference>